<dbReference type="Proteomes" id="UP000316612">
    <property type="component" value="Unassembled WGS sequence"/>
</dbReference>
<keyword evidence="2" id="KW-1185">Reference proteome</keyword>
<reference evidence="1 2" key="1">
    <citation type="submission" date="2019-06" db="EMBL/GenBank/DDBJ databases">
        <title>Whole genome shotgun sequence of Glutamicibacter uratoxydans NBRC 15515.</title>
        <authorList>
            <person name="Hosoyama A."/>
            <person name="Uohara A."/>
            <person name="Ohji S."/>
            <person name="Ichikawa N."/>
        </authorList>
    </citation>
    <scope>NUCLEOTIDE SEQUENCE [LARGE SCALE GENOMIC DNA]</scope>
    <source>
        <strain evidence="1 2">NBRC 15515</strain>
    </source>
</reference>
<protein>
    <submittedName>
        <fullName evidence="1">Uncharacterized protein</fullName>
    </submittedName>
</protein>
<gene>
    <name evidence="1" type="ORF">AUR04nite_00800</name>
</gene>
<proteinExistence type="predicted"/>
<organism evidence="1 2">
    <name type="scientific">Glutamicibacter uratoxydans</name>
    <name type="common">Arthrobacter uratoxydans</name>
    <dbReference type="NCBI Taxonomy" id="43667"/>
    <lineage>
        <taxon>Bacteria</taxon>
        <taxon>Bacillati</taxon>
        <taxon>Actinomycetota</taxon>
        <taxon>Actinomycetes</taxon>
        <taxon>Micrococcales</taxon>
        <taxon>Micrococcaceae</taxon>
        <taxon>Glutamicibacter</taxon>
    </lineage>
</organism>
<sequence>MPEVLEGEIIEDAVRVPYELDGEKKLALVGLEANQMILVAHGLHLLVNALEHEPHDPDQLVSIKEFFHGMTTIAEEVRSL</sequence>
<dbReference type="AlphaFoldDB" id="A0A4Y4DMG8"/>
<name>A0A4Y4DMG8_GLUUR</name>
<accession>A0A4Y4DMG8</accession>
<comment type="caution">
    <text evidence="1">The sequence shown here is derived from an EMBL/GenBank/DDBJ whole genome shotgun (WGS) entry which is preliminary data.</text>
</comment>
<dbReference type="EMBL" id="BJNY01000001">
    <property type="protein sequence ID" value="GED04548.1"/>
    <property type="molecule type" value="Genomic_DNA"/>
</dbReference>
<evidence type="ECO:0000313" key="2">
    <source>
        <dbReference type="Proteomes" id="UP000316612"/>
    </source>
</evidence>
<dbReference type="RefSeq" id="WP_141360815.1">
    <property type="nucleotide sequence ID" value="NZ_BAAAJL010000007.1"/>
</dbReference>
<evidence type="ECO:0000313" key="1">
    <source>
        <dbReference type="EMBL" id="GED04548.1"/>
    </source>
</evidence>